<accession>A0ACC0KBA0</accession>
<gene>
    <name evidence="1" type="ORF">MSG28_015730</name>
</gene>
<proteinExistence type="predicted"/>
<sequence length="117" mass="12921">MSSIRMVLTAKLRNPISGPFDTLLAELSEDTDLKSVLYEIYRAKHENVEVETHESKLQVVGPCARSVQIATTILLANPAVKQQCLHCCVSAWRTAQIIDKPPVGTAFDTITGIVIDW</sequence>
<protein>
    <submittedName>
        <fullName evidence="1">Uncharacterized protein</fullName>
    </submittedName>
</protein>
<organism evidence="1 2">
    <name type="scientific">Choristoneura fumiferana</name>
    <name type="common">Spruce budworm moth</name>
    <name type="synonym">Archips fumiferana</name>
    <dbReference type="NCBI Taxonomy" id="7141"/>
    <lineage>
        <taxon>Eukaryota</taxon>
        <taxon>Metazoa</taxon>
        <taxon>Ecdysozoa</taxon>
        <taxon>Arthropoda</taxon>
        <taxon>Hexapoda</taxon>
        <taxon>Insecta</taxon>
        <taxon>Pterygota</taxon>
        <taxon>Neoptera</taxon>
        <taxon>Endopterygota</taxon>
        <taxon>Lepidoptera</taxon>
        <taxon>Glossata</taxon>
        <taxon>Ditrysia</taxon>
        <taxon>Tortricoidea</taxon>
        <taxon>Tortricidae</taxon>
        <taxon>Tortricinae</taxon>
        <taxon>Choristoneura</taxon>
    </lineage>
</organism>
<comment type="caution">
    <text evidence="1">The sequence shown here is derived from an EMBL/GenBank/DDBJ whole genome shotgun (WGS) entry which is preliminary data.</text>
</comment>
<dbReference type="Proteomes" id="UP001064048">
    <property type="component" value="Chromosome 29"/>
</dbReference>
<name>A0ACC0KBA0_CHOFU</name>
<dbReference type="EMBL" id="CM046129">
    <property type="protein sequence ID" value="KAI8433752.1"/>
    <property type="molecule type" value="Genomic_DNA"/>
</dbReference>
<evidence type="ECO:0000313" key="2">
    <source>
        <dbReference type="Proteomes" id="UP001064048"/>
    </source>
</evidence>
<evidence type="ECO:0000313" key="1">
    <source>
        <dbReference type="EMBL" id="KAI8433752.1"/>
    </source>
</evidence>
<keyword evidence="2" id="KW-1185">Reference proteome</keyword>
<reference evidence="1 2" key="1">
    <citation type="journal article" date="2022" name="Genome Biol. Evol.">
        <title>The Spruce Budworm Genome: Reconstructing the Evolutionary History of Antifreeze Proteins.</title>
        <authorList>
            <person name="Beliveau C."/>
            <person name="Gagne P."/>
            <person name="Picq S."/>
            <person name="Vernygora O."/>
            <person name="Keeling C.I."/>
            <person name="Pinkney K."/>
            <person name="Doucet D."/>
            <person name="Wen F."/>
            <person name="Johnston J.S."/>
            <person name="Maaroufi H."/>
            <person name="Boyle B."/>
            <person name="Laroche J."/>
            <person name="Dewar K."/>
            <person name="Juretic N."/>
            <person name="Blackburn G."/>
            <person name="Nisole A."/>
            <person name="Brunet B."/>
            <person name="Brandao M."/>
            <person name="Lumley L."/>
            <person name="Duan J."/>
            <person name="Quan G."/>
            <person name="Lucarotti C.J."/>
            <person name="Roe A.D."/>
            <person name="Sperling F.A.H."/>
            <person name="Levesque R.C."/>
            <person name="Cusson M."/>
        </authorList>
    </citation>
    <scope>NUCLEOTIDE SEQUENCE [LARGE SCALE GENOMIC DNA]</scope>
    <source>
        <strain evidence="1">Glfc:IPQL:Cfum</strain>
    </source>
</reference>